<name>A0A8H4T3L0_9HYPO</name>
<dbReference type="GO" id="GO:0004609">
    <property type="term" value="F:phosphatidylserine decarboxylase activity"/>
    <property type="evidence" value="ECO:0007669"/>
    <property type="project" value="InterPro"/>
</dbReference>
<dbReference type="Pfam" id="PF02666">
    <property type="entry name" value="PS_Dcarbxylase"/>
    <property type="match status" value="1"/>
</dbReference>
<keyword evidence="1" id="KW-0210">Decarboxylase</keyword>
<dbReference type="AlphaFoldDB" id="A0A8H4T3L0"/>
<dbReference type="GO" id="GO:0006646">
    <property type="term" value="P:phosphatidylethanolamine biosynthetic process"/>
    <property type="evidence" value="ECO:0007669"/>
    <property type="project" value="TreeGrafter"/>
</dbReference>
<evidence type="ECO:0000313" key="5">
    <source>
        <dbReference type="Proteomes" id="UP000622797"/>
    </source>
</evidence>
<gene>
    <name evidence="4" type="ORF">FSARC_13096</name>
</gene>
<reference evidence="4" key="1">
    <citation type="journal article" date="2020" name="BMC Genomics">
        <title>Correction to: Identification and distribution of gene clusters required for synthesis of sphingolipid metabolism inhibitors in diverse species of the filamentous fungus Fusarium.</title>
        <authorList>
            <person name="Kim H.S."/>
            <person name="Lohmar J.M."/>
            <person name="Busman M."/>
            <person name="Brown D.W."/>
            <person name="Naumann T.A."/>
            <person name="Divon H.H."/>
            <person name="Lysoe E."/>
            <person name="Uhlig S."/>
            <person name="Proctor R.H."/>
        </authorList>
    </citation>
    <scope>NUCLEOTIDE SEQUENCE</scope>
    <source>
        <strain evidence="4">NRRL 20472</strain>
    </source>
</reference>
<evidence type="ECO:0000256" key="1">
    <source>
        <dbReference type="ARBA" id="ARBA00022793"/>
    </source>
</evidence>
<dbReference type="GO" id="GO:0005739">
    <property type="term" value="C:mitochondrion"/>
    <property type="evidence" value="ECO:0007669"/>
    <property type="project" value="TreeGrafter"/>
</dbReference>
<sequence length="400" mass="44095">MVLVSLQPAARHRPMGKWLPEHRPAIQQWIASKLKEAKQKYDLPLDPSLVAFQQVVNSTPDWQRLSNNMFTQSSKNYDPTGKPAVRSFGDFVNVVNLIIQSAPPFFDRDEPPTAMGMVALPINAVLDWPMGTIAGYHFWLIPAINSSFKDVLNTWGSFLKSSASRTGLKGWLSKDALSLLANAANTDIPDGPPFARIFVCDPAAPYYGYGSWGDFFTRQFRDGMRPVAFPDDAPPTPECSDPTLVLTNACESAPLKVVENVKLQDQFWLKSQHYSLDRMLNQSPMTTQLVGGTVYQAFLSAKSYHRWHAPLSGTVAEIDQVAGSYYGENLFEGLVGDPQSPDPAAPNYSQPYISAVATRAIIWIKADNRVIGLMAIVFMGMVEVSGCEFTVASGDHITKG</sequence>
<comment type="caution">
    <text evidence="4">The sequence shown here is derived from an EMBL/GenBank/DDBJ whole genome shotgun (WGS) entry which is preliminary data.</text>
</comment>
<dbReference type="PANTHER" id="PTHR10067">
    <property type="entry name" value="PHOSPHATIDYLSERINE DECARBOXYLASE"/>
    <property type="match status" value="1"/>
</dbReference>
<dbReference type="OrthoDB" id="5973539at2759"/>
<dbReference type="Proteomes" id="UP000622797">
    <property type="component" value="Unassembled WGS sequence"/>
</dbReference>
<reference evidence="4" key="2">
    <citation type="submission" date="2020-05" db="EMBL/GenBank/DDBJ databases">
        <authorList>
            <person name="Kim H.-S."/>
            <person name="Proctor R.H."/>
            <person name="Brown D.W."/>
        </authorList>
    </citation>
    <scope>NUCLEOTIDE SEQUENCE</scope>
    <source>
        <strain evidence="4">NRRL 20472</strain>
    </source>
</reference>
<feature type="domain" description="L-tryptophan decarboxylase PsiD-like" evidence="3">
    <location>
        <begin position="47"/>
        <end position="178"/>
    </location>
</feature>
<proteinExistence type="predicted"/>
<evidence type="ECO:0000256" key="2">
    <source>
        <dbReference type="ARBA" id="ARBA00023239"/>
    </source>
</evidence>
<dbReference type="PANTHER" id="PTHR10067:SF9">
    <property type="entry name" value="PHOSPHATIDYLSERINE DECARBOXYLASE FAMILY PROTEIN (AFU_ORTHOLOGUE AFUA_7G01730)"/>
    <property type="match status" value="1"/>
</dbReference>
<dbReference type="Pfam" id="PF12588">
    <property type="entry name" value="PSDC"/>
    <property type="match status" value="1"/>
</dbReference>
<keyword evidence="5" id="KW-1185">Reference proteome</keyword>
<accession>A0A8H4T3L0</accession>
<evidence type="ECO:0000259" key="3">
    <source>
        <dbReference type="Pfam" id="PF12588"/>
    </source>
</evidence>
<evidence type="ECO:0000313" key="4">
    <source>
        <dbReference type="EMBL" id="KAF4950752.1"/>
    </source>
</evidence>
<dbReference type="InterPro" id="IPR003817">
    <property type="entry name" value="PS_Dcarbxylase"/>
</dbReference>
<dbReference type="EMBL" id="JABEXW010000950">
    <property type="protein sequence ID" value="KAF4950752.1"/>
    <property type="molecule type" value="Genomic_DNA"/>
</dbReference>
<dbReference type="InterPro" id="IPR022237">
    <property type="entry name" value="PsiD-like"/>
</dbReference>
<organism evidence="4 5">
    <name type="scientific">Fusarium sarcochroum</name>
    <dbReference type="NCBI Taxonomy" id="1208366"/>
    <lineage>
        <taxon>Eukaryota</taxon>
        <taxon>Fungi</taxon>
        <taxon>Dikarya</taxon>
        <taxon>Ascomycota</taxon>
        <taxon>Pezizomycotina</taxon>
        <taxon>Sordariomycetes</taxon>
        <taxon>Hypocreomycetidae</taxon>
        <taxon>Hypocreales</taxon>
        <taxon>Nectriaceae</taxon>
        <taxon>Fusarium</taxon>
        <taxon>Fusarium lateritium species complex</taxon>
    </lineage>
</organism>
<protein>
    <recommendedName>
        <fullName evidence="3">L-tryptophan decarboxylase PsiD-like domain-containing protein</fullName>
    </recommendedName>
</protein>
<keyword evidence="2" id="KW-0456">Lyase</keyword>